<evidence type="ECO:0000259" key="8">
    <source>
        <dbReference type="PROSITE" id="PS51379"/>
    </source>
</evidence>
<dbReference type="InterPro" id="IPR051460">
    <property type="entry name" value="HdrC_iron-sulfur_subunit"/>
</dbReference>
<dbReference type="SUPFAM" id="SSF46548">
    <property type="entry name" value="alpha-helical ferredoxin"/>
    <property type="match status" value="1"/>
</dbReference>
<evidence type="ECO:0000256" key="3">
    <source>
        <dbReference type="ARBA" id="ARBA00023002"/>
    </source>
</evidence>
<feature type="transmembrane region" description="Helical" evidence="7">
    <location>
        <begin position="357"/>
        <end position="376"/>
    </location>
</feature>
<evidence type="ECO:0000256" key="7">
    <source>
        <dbReference type="SAM" id="Phobius"/>
    </source>
</evidence>
<dbReference type="InterPro" id="IPR017896">
    <property type="entry name" value="4Fe4S_Fe-S-bd"/>
</dbReference>
<dbReference type="PANTHER" id="PTHR43255:SF1">
    <property type="entry name" value="IRON-SULFUR-BINDING OXIDOREDUCTASE FADF-RELATED"/>
    <property type="match status" value="1"/>
</dbReference>
<reference evidence="9 10" key="1">
    <citation type="journal article" date="2017" name="ISME J.">
        <title>Energy and carbon metabolisms in a deep terrestrial subsurface fluid microbial community.</title>
        <authorList>
            <person name="Momper L."/>
            <person name="Jungbluth S.P."/>
            <person name="Lee M.D."/>
            <person name="Amend J.P."/>
        </authorList>
    </citation>
    <scope>NUCLEOTIDE SEQUENCE [LARGE SCALE GENOMIC DNA]</scope>
    <source>
        <strain evidence="9">SURF_5</strain>
    </source>
</reference>
<feature type="transmembrane region" description="Helical" evidence="7">
    <location>
        <begin position="257"/>
        <end position="278"/>
    </location>
</feature>
<protein>
    <recommendedName>
        <fullName evidence="8">4Fe-4S ferredoxin-type domain-containing protein</fullName>
    </recommendedName>
</protein>
<dbReference type="EMBL" id="QZKU01000097">
    <property type="protein sequence ID" value="RJP18802.1"/>
    <property type="molecule type" value="Genomic_DNA"/>
</dbReference>
<dbReference type="Proteomes" id="UP000265882">
    <property type="component" value="Unassembled WGS sequence"/>
</dbReference>
<dbReference type="PANTHER" id="PTHR43255">
    <property type="entry name" value="IRON-SULFUR-BINDING OXIDOREDUCTASE FADF-RELATED-RELATED"/>
    <property type="match status" value="1"/>
</dbReference>
<dbReference type="SUPFAM" id="SSF103501">
    <property type="entry name" value="Respiratory nitrate reductase 1 gamma chain"/>
    <property type="match status" value="1"/>
</dbReference>
<evidence type="ECO:0000256" key="1">
    <source>
        <dbReference type="ARBA" id="ARBA00022485"/>
    </source>
</evidence>
<dbReference type="GO" id="GO:0051539">
    <property type="term" value="F:4 iron, 4 sulfur cluster binding"/>
    <property type="evidence" value="ECO:0007669"/>
    <property type="project" value="UniProtKB-KW"/>
</dbReference>
<dbReference type="Pfam" id="PF13183">
    <property type="entry name" value="Fer4_8"/>
    <property type="match status" value="1"/>
</dbReference>
<feature type="transmembrane region" description="Helical" evidence="7">
    <location>
        <begin position="330"/>
        <end position="351"/>
    </location>
</feature>
<dbReference type="PROSITE" id="PS00198">
    <property type="entry name" value="4FE4S_FER_1"/>
    <property type="match status" value="1"/>
</dbReference>
<keyword evidence="1" id="KW-0004">4Fe-4S</keyword>
<evidence type="ECO:0000256" key="6">
    <source>
        <dbReference type="SAM" id="MobiDB-lite"/>
    </source>
</evidence>
<dbReference type="InterPro" id="IPR017900">
    <property type="entry name" value="4Fe4S_Fe_S_CS"/>
</dbReference>
<dbReference type="NCBIfam" id="NF038018">
    <property type="entry name" value="qmoC"/>
    <property type="match status" value="1"/>
</dbReference>
<accession>A0A3A4NI01</accession>
<keyword evidence="5" id="KW-0411">Iron-sulfur</keyword>
<evidence type="ECO:0000313" key="9">
    <source>
        <dbReference type="EMBL" id="RJP18802.1"/>
    </source>
</evidence>
<feature type="domain" description="4Fe-4S ferredoxin-type" evidence="8">
    <location>
        <begin position="81"/>
        <end position="112"/>
    </location>
</feature>
<sequence>MTTELMAETAEKEQATPQKAGKQIVKIEPDLDFIREISAAGGGTLKKCFQCATCSVVCSLTPESHPFPRKEMIWASWGLKDRLINDPDIWLCHQCGDCSVSCPRGARPGDALAAVRNYIFKTFTFPRFIGTWLGEPKYLPLVFGIPFVWLLVMLAIAGTLGSIPAGEIEFSKFLPHPHLYVVFITSTHLAALALVFSLARFWKMLGTAEVNRSGANPGGPTQGNLIASAQATLKEVLTQAKFKKCEENKERHVGHLLIMYGFIAIAVGTGIAFFMMYGLKIHPPFAQWTPPKILGHLGVVALIAGLVIVIRGRLEQKENVSKASYQDWFLLVVLLAVAVTGLAVEIIRFAGIAWAAYWGYIVHLVFVFALIGYFPYSKFAHMFFRFTAILHSKYTGRDIVLEQSKGTEARAVQMEKAAA</sequence>
<keyword evidence="4" id="KW-0408">Iron</keyword>
<evidence type="ECO:0000256" key="4">
    <source>
        <dbReference type="ARBA" id="ARBA00023004"/>
    </source>
</evidence>
<dbReference type="Gene3D" id="1.20.950.20">
    <property type="entry name" value="Transmembrane di-heme cytochromes, Chain C"/>
    <property type="match status" value="1"/>
</dbReference>
<dbReference type="GO" id="GO:0005886">
    <property type="term" value="C:plasma membrane"/>
    <property type="evidence" value="ECO:0007669"/>
    <property type="project" value="TreeGrafter"/>
</dbReference>
<keyword evidence="7" id="KW-0812">Transmembrane</keyword>
<dbReference type="Gene3D" id="1.10.1060.10">
    <property type="entry name" value="Alpha-helical ferredoxin"/>
    <property type="match status" value="1"/>
</dbReference>
<evidence type="ECO:0000256" key="2">
    <source>
        <dbReference type="ARBA" id="ARBA00022723"/>
    </source>
</evidence>
<dbReference type="PROSITE" id="PS51379">
    <property type="entry name" value="4FE4S_FER_2"/>
    <property type="match status" value="1"/>
</dbReference>
<dbReference type="AlphaFoldDB" id="A0A3A4NI01"/>
<evidence type="ECO:0000256" key="5">
    <source>
        <dbReference type="ARBA" id="ARBA00023014"/>
    </source>
</evidence>
<evidence type="ECO:0000313" key="10">
    <source>
        <dbReference type="Proteomes" id="UP000265882"/>
    </source>
</evidence>
<organism evidence="9 10">
    <name type="scientific">Abyssobacteria bacterium (strain SURF_5)</name>
    <dbReference type="NCBI Taxonomy" id="2093360"/>
    <lineage>
        <taxon>Bacteria</taxon>
        <taxon>Pseudomonadati</taxon>
        <taxon>Candidatus Hydrogenedentota</taxon>
        <taxon>Candidatus Abyssobacteria</taxon>
    </lineage>
</organism>
<feature type="region of interest" description="Disordered" evidence="6">
    <location>
        <begin position="1"/>
        <end position="21"/>
    </location>
</feature>
<feature type="transmembrane region" description="Helical" evidence="7">
    <location>
        <begin position="180"/>
        <end position="202"/>
    </location>
</feature>
<feature type="transmembrane region" description="Helical" evidence="7">
    <location>
        <begin position="293"/>
        <end position="310"/>
    </location>
</feature>
<keyword evidence="2" id="KW-0479">Metal-binding</keyword>
<keyword evidence="7" id="KW-0472">Membrane</keyword>
<keyword evidence="3" id="KW-0560">Oxidoreductase</keyword>
<feature type="transmembrane region" description="Helical" evidence="7">
    <location>
        <begin position="138"/>
        <end position="160"/>
    </location>
</feature>
<dbReference type="InterPro" id="IPR036197">
    <property type="entry name" value="NarG-like_sf"/>
</dbReference>
<proteinExistence type="predicted"/>
<comment type="caution">
    <text evidence="9">The sequence shown here is derived from an EMBL/GenBank/DDBJ whole genome shotgun (WGS) entry which is preliminary data.</text>
</comment>
<name>A0A3A4NI01_ABYX5</name>
<dbReference type="InterPro" id="IPR009051">
    <property type="entry name" value="Helical_ferredxn"/>
</dbReference>
<dbReference type="GO" id="GO:0046872">
    <property type="term" value="F:metal ion binding"/>
    <property type="evidence" value="ECO:0007669"/>
    <property type="project" value="UniProtKB-KW"/>
</dbReference>
<gene>
    <name evidence="9" type="ORF">C4520_13825</name>
</gene>
<keyword evidence="7" id="KW-1133">Transmembrane helix</keyword>
<dbReference type="GO" id="GO:0016491">
    <property type="term" value="F:oxidoreductase activity"/>
    <property type="evidence" value="ECO:0007669"/>
    <property type="project" value="UniProtKB-KW"/>
</dbReference>